<sequence>MTTEQDDWARIGRRVGPADRAAAEAGVRAAYRLAGLAEPRAVVWCESPLVAAAAALQLTSGTDGLTGPLAERARVRARRLLAEHGFVAPGSGERTGLPEASVRDLVRTGPWQRARGRLVAELGRAGWSERWTSASGALWPRLHGLTQRICDAVVDGLTGPEAQAGVRPDHERSAVRLVLLDAVPGQQDAAWLAALADDPELAGHRAVARSAGWWWPYTEVALLVERPVALELDEAGRLHRGDGPALAYADGFALHAWRGMPVPGSLFARLADLTVEEIRAEPNAAVRRVMLEHFGHDRYLAESGGRAVHRDETGVLWRIELPGDEPLVMVEVTDSTPEPDGSRRVHWLRVPPGTGTAREGVAWTFGLPPEAYRPRSQT</sequence>
<dbReference type="Pfam" id="PF20530">
    <property type="entry name" value="DUF6745"/>
    <property type="match status" value="1"/>
</dbReference>
<feature type="domain" description="DUF6745" evidence="1">
    <location>
        <begin position="175"/>
        <end position="378"/>
    </location>
</feature>
<reference evidence="2 3" key="1">
    <citation type="submission" date="2018-06" db="EMBL/GenBank/DDBJ databases">
        <title>Streptacidiphilus pinicola sp. nov., isolated from pine grove soil.</title>
        <authorList>
            <person name="Roh S.G."/>
            <person name="Park S."/>
            <person name="Kim M.-K."/>
            <person name="Yun B.-R."/>
            <person name="Park J."/>
            <person name="Kim M.J."/>
            <person name="Kim Y.S."/>
            <person name="Kim S.B."/>
        </authorList>
    </citation>
    <scope>NUCLEOTIDE SEQUENCE [LARGE SCALE GENOMIC DNA]</scope>
    <source>
        <strain evidence="2 3">MMS16-CNU450</strain>
    </source>
</reference>
<name>A0A2X0IN44_9ACTN</name>
<dbReference type="InterPro" id="IPR046633">
    <property type="entry name" value="DUF6745"/>
</dbReference>
<gene>
    <name evidence="2" type="ORF">DN069_05820</name>
</gene>
<dbReference type="AlphaFoldDB" id="A0A2X0IN44"/>
<dbReference type="Proteomes" id="UP000248889">
    <property type="component" value="Unassembled WGS sequence"/>
</dbReference>
<proteinExistence type="predicted"/>
<evidence type="ECO:0000259" key="1">
    <source>
        <dbReference type="Pfam" id="PF20530"/>
    </source>
</evidence>
<organism evidence="2 3">
    <name type="scientific">Streptacidiphilus pinicola</name>
    <dbReference type="NCBI Taxonomy" id="2219663"/>
    <lineage>
        <taxon>Bacteria</taxon>
        <taxon>Bacillati</taxon>
        <taxon>Actinomycetota</taxon>
        <taxon>Actinomycetes</taxon>
        <taxon>Kitasatosporales</taxon>
        <taxon>Streptomycetaceae</taxon>
        <taxon>Streptacidiphilus</taxon>
    </lineage>
</organism>
<evidence type="ECO:0000313" key="3">
    <source>
        <dbReference type="Proteomes" id="UP000248889"/>
    </source>
</evidence>
<protein>
    <recommendedName>
        <fullName evidence="1">DUF6745 domain-containing protein</fullName>
    </recommendedName>
</protein>
<dbReference type="OrthoDB" id="871648at2"/>
<accession>A0A2X0IN44</accession>
<keyword evidence="3" id="KW-1185">Reference proteome</keyword>
<comment type="caution">
    <text evidence="2">The sequence shown here is derived from an EMBL/GenBank/DDBJ whole genome shotgun (WGS) entry which is preliminary data.</text>
</comment>
<evidence type="ECO:0000313" key="2">
    <source>
        <dbReference type="EMBL" id="RAG86574.1"/>
    </source>
</evidence>
<dbReference type="EMBL" id="QKYN01000024">
    <property type="protein sequence ID" value="RAG86574.1"/>
    <property type="molecule type" value="Genomic_DNA"/>
</dbReference>
<dbReference type="RefSeq" id="WP_111499750.1">
    <property type="nucleotide sequence ID" value="NZ_QKYN01000024.1"/>
</dbReference>